<evidence type="ECO:0000313" key="2">
    <source>
        <dbReference type="EMBL" id="MVN86986.1"/>
    </source>
</evidence>
<comment type="caution">
    <text evidence="2">The sequence shown here is derived from an EMBL/GenBank/DDBJ whole genome shotgun (WGS) entry which is preliminary data.</text>
</comment>
<evidence type="ECO:0000256" key="1">
    <source>
        <dbReference type="SAM" id="MobiDB-lite"/>
    </source>
</evidence>
<proteinExistence type="predicted"/>
<dbReference type="Proteomes" id="UP000483286">
    <property type="component" value="Unassembled WGS sequence"/>
</dbReference>
<sequence length="161" mass="17633">MTQTEQPLKFLALTTFDGRLYAVSHAGEPLALYVFAPLAQAYGGQYEVPFAPSWPQYNQDFVLQYVPMPVLSPDQLPDDLEKHITSQAREGDPVRPWEQMLYQGWPLYYVPGIPASGASDVQPAMFQPARVGMNPPDAPTNTTEPGGDGDVGGFPPPVWGP</sequence>
<organism evidence="2 3">
    <name type="scientific">Deinococcus arboris</name>
    <dbReference type="NCBI Taxonomy" id="2682977"/>
    <lineage>
        <taxon>Bacteria</taxon>
        <taxon>Thermotogati</taxon>
        <taxon>Deinococcota</taxon>
        <taxon>Deinococci</taxon>
        <taxon>Deinococcales</taxon>
        <taxon>Deinococcaceae</taxon>
        <taxon>Deinococcus</taxon>
    </lineage>
</organism>
<gene>
    <name evidence="2" type="ORF">GO986_09430</name>
</gene>
<feature type="region of interest" description="Disordered" evidence="1">
    <location>
        <begin position="130"/>
        <end position="161"/>
    </location>
</feature>
<accession>A0A7C9IAU3</accession>
<reference evidence="2 3" key="1">
    <citation type="submission" date="2019-12" db="EMBL/GenBank/DDBJ databases">
        <title>Deinococcus sp. HMF7620 Genome sequencing and assembly.</title>
        <authorList>
            <person name="Kang H."/>
            <person name="Kim H."/>
            <person name="Joh K."/>
        </authorList>
    </citation>
    <scope>NUCLEOTIDE SEQUENCE [LARGE SCALE GENOMIC DNA]</scope>
    <source>
        <strain evidence="2 3">HMF7620</strain>
    </source>
</reference>
<dbReference type="RefSeq" id="WP_157459041.1">
    <property type="nucleotide sequence ID" value="NZ_WQLB01000010.1"/>
</dbReference>
<dbReference type="AlphaFoldDB" id="A0A7C9IAU3"/>
<protein>
    <submittedName>
        <fullName evidence="2">Uncharacterized protein</fullName>
    </submittedName>
</protein>
<evidence type="ECO:0000313" key="3">
    <source>
        <dbReference type="Proteomes" id="UP000483286"/>
    </source>
</evidence>
<keyword evidence="3" id="KW-1185">Reference proteome</keyword>
<name>A0A7C9IAU3_9DEIO</name>
<dbReference type="EMBL" id="WQLB01000010">
    <property type="protein sequence ID" value="MVN86986.1"/>
    <property type="molecule type" value="Genomic_DNA"/>
</dbReference>